<dbReference type="RefSeq" id="XP_031016681.1">
    <property type="nucleotide sequence ID" value="XM_031159181.1"/>
</dbReference>
<dbReference type="AlphaFoldDB" id="A0A366RVP1"/>
<name>A0A366RVP1_9HYPO</name>
<dbReference type="OrthoDB" id="21502at2759"/>
<evidence type="ECO:0000256" key="3">
    <source>
        <dbReference type="ARBA" id="ARBA00022679"/>
    </source>
</evidence>
<keyword evidence="4" id="KW-0012">Acyltransferase</keyword>
<dbReference type="InterPro" id="IPR051283">
    <property type="entry name" value="Sec_Metabolite_Acyltrans"/>
</dbReference>
<dbReference type="GO" id="GO:0016746">
    <property type="term" value="F:acyltransferase activity"/>
    <property type="evidence" value="ECO:0007669"/>
    <property type="project" value="UniProtKB-KW"/>
</dbReference>
<protein>
    <submittedName>
        <fullName evidence="5">Uncharacterized protein</fullName>
    </submittedName>
</protein>
<evidence type="ECO:0000313" key="5">
    <source>
        <dbReference type="EMBL" id="RBR20882.1"/>
    </source>
</evidence>
<comment type="caution">
    <text evidence="5">The sequence shown here is derived from an EMBL/GenBank/DDBJ whole genome shotgun (WGS) entry which is preliminary data.</text>
</comment>
<evidence type="ECO:0000256" key="2">
    <source>
        <dbReference type="ARBA" id="ARBA00009861"/>
    </source>
</evidence>
<dbReference type="Pfam" id="PF02458">
    <property type="entry name" value="Transferase"/>
    <property type="match status" value="1"/>
</dbReference>
<accession>A0A366RVP1</accession>
<keyword evidence="6" id="KW-1185">Reference proteome</keyword>
<comment type="pathway">
    <text evidence="1">Secondary metabolite biosynthesis.</text>
</comment>
<comment type="similarity">
    <text evidence="2">Belongs to the plant acyltransferase family.</text>
</comment>
<sequence>MSWISRLPFLRRQSLNILPKVPTDEVVPVHLFDSISGLQRCILVWMFRFDEILDPEKLHSSLSRVFQRDGWHKLGGRYRRRDDGKLEIHIPRPFTSERPPVHFTQEIFDVRFEDHPLASKLPRGNGKVETFTGPRAFNSLAMGPGSPASFDDLIQGDRPQFSLHVNTFTNGTLVGLTHSHMTADLLGLTAIINAWCHELAGQPEKVAPFGGVQEDGMKGLYDPPTEFKHVLAGTELTGWRVAYWLAWAFYESKRAPLESRILCIPKEKIDKLTTQARDSMTISSDGSAFISQGDVLAALACRLNAQEQPVGSKRNIMTMMALDPRSRAPSAFQDGVAYAGNSPTAVFLQCPADEALKMSIGDLALLSRKSISEQATEEQMKAYSVLSAESVRKTHMNTMFGDKDMSFQLMSNWLKASLFDKIDFSPAIVEEASAEIGSGRKRGHPIYYHSADPGSVEGPYIMHLVVVMGADRDGNVWMSCVLPEKTWSNLVQYLEALE</sequence>
<dbReference type="Gene3D" id="3.30.559.10">
    <property type="entry name" value="Chloramphenicol acetyltransferase-like domain"/>
    <property type="match status" value="2"/>
</dbReference>
<keyword evidence="3" id="KW-0808">Transferase</keyword>
<dbReference type="GeneID" id="41994477"/>
<evidence type="ECO:0000313" key="6">
    <source>
        <dbReference type="Proteomes" id="UP000253153"/>
    </source>
</evidence>
<organism evidence="5 6">
    <name type="scientific">Fusarium coffeatum</name>
    <dbReference type="NCBI Taxonomy" id="231269"/>
    <lineage>
        <taxon>Eukaryota</taxon>
        <taxon>Fungi</taxon>
        <taxon>Dikarya</taxon>
        <taxon>Ascomycota</taxon>
        <taxon>Pezizomycotina</taxon>
        <taxon>Sordariomycetes</taxon>
        <taxon>Hypocreomycetidae</taxon>
        <taxon>Hypocreales</taxon>
        <taxon>Nectriaceae</taxon>
        <taxon>Fusarium</taxon>
        <taxon>Fusarium incarnatum-equiseti species complex</taxon>
    </lineage>
</organism>
<evidence type="ECO:0000256" key="1">
    <source>
        <dbReference type="ARBA" id="ARBA00005179"/>
    </source>
</evidence>
<dbReference type="PANTHER" id="PTHR31896:SF69">
    <property type="entry name" value="FAMILY REGULATORY PROTEIN, PUTATIVE (AFU_ORTHOLOGUE AFUA_3G14730)-RELATED"/>
    <property type="match status" value="1"/>
</dbReference>
<dbReference type="PANTHER" id="PTHR31896">
    <property type="entry name" value="FAMILY REGULATORY PROTEIN, PUTATIVE (AFU_ORTHOLOGUE AFUA_3G14730)-RELATED"/>
    <property type="match status" value="1"/>
</dbReference>
<evidence type="ECO:0000256" key="4">
    <source>
        <dbReference type="ARBA" id="ARBA00023315"/>
    </source>
</evidence>
<dbReference type="EMBL" id="QKXC01000104">
    <property type="protein sequence ID" value="RBR20882.1"/>
    <property type="molecule type" value="Genomic_DNA"/>
</dbReference>
<gene>
    <name evidence="5" type="ORF">FIESC28_05034</name>
</gene>
<dbReference type="Proteomes" id="UP000253153">
    <property type="component" value="Unassembled WGS sequence"/>
</dbReference>
<proteinExistence type="inferred from homology"/>
<reference evidence="5 6" key="1">
    <citation type="submission" date="2018-06" db="EMBL/GenBank/DDBJ databases">
        <title>Fusarium incarnatum-equiseti species complex species 28.</title>
        <authorList>
            <person name="Gardiner D.M."/>
        </authorList>
    </citation>
    <scope>NUCLEOTIDE SEQUENCE [LARGE SCALE GENOMIC DNA]</scope>
    <source>
        <strain evidence="5 6">FIESC_28</strain>
    </source>
</reference>
<dbReference type="InterPro" id="IPR023213">
    <property type="entry name" value="CAT-like_dom_sf"/>
</dbReference>